<evidence type="ECO:0000256" key="8">
    <source>
        <dbReference type="SAM" id="Phobius"/>
    </source>
</evidence>
<dbReference type="PANTHER" id="PTHR30625:SF11">
    <property type="entry name" value="MOTA_TOLQ_EXBB PROTON CHANNEL DOMAIN-CONTAINING PROTEIN"/>
    <property type="match status" value="1"/>
</dbReference>
<evidence type="ECO:0000256" key="2">
    <source>
        <dbReference type="ARBA" id="ARBA00022475"/>
    </source>
</evidence>
<feature type="transmembrane region" description="Helical" evidence="8">
    <location>
        <begin position="222"/>
        <end position="243"/>
    </location>
</feature>
<protein>
    <submittedName>
        <fullName evidence="10">Biopolymer transporter ExbB</fullName>
    </submittedName>
</protein>
<keyword evidence="5 8" id="KW-0472">Membrane</keyword>
<name>A0A1C3E616_9PLAN</name>
<comment type="similarity">
    <text evidence="6">Belongs to the exbB/tolQ family.</text>
</comment>
<dbReference type="AlphaFoldDB" id="A0A1C3E616"/>
<evidence type="ECO:0000313" key="10">
    <source>
        <dbReference type="EMBL" id="ODA28692.1"/>
    </source>
</evidence>
<keyword evidence="6" id="KW-0813">Transport</keyword>
<dbReference type="OrthoDB" id="4045at2"/>
<dbReference type="InterPro" id="IPR050790">
    <property type="entry name" value="ExbB/TolQ_transport"/>
</dbReference>
<comment type="caution">
    <text evidence="10">The sequence shown here is derived from an EMBL/GenBank/DDBJ whole genome shotgun (WGS) entry which is preliminary data.</text>
</comment>
<keyword evidence="6" id="KW-0653">Protein transport</keyword>
<keyword evidence="3 8" id="KW-0812">Transmembrane</keyword>
<feature type="transmembrane region" description="Helical" evidence="8">
    <location>
        <begin position="263"/>
        <end position="289"/>
    </location>
</feature>
<feature type="compositionally biased region" description="Polar residues" evidence="7">
    <location>
        <begin position="87"/>
        <end position="99"/>
    </location>
</feature>
<dbReference type="GO" id="GO:0017038">
    <property type="term" value="P:protein import"/>
    <property type="evidence" value="ECO:0007669"/>
    <property type="project" value="TreeGrafter"/>
</dbReference>
<proteinExistence type="inferred from homology"/>
<evidence type="ECO:0000313" key="11">
    <source>
        <dbReference type="Proteomes" id="UP000094828"/>
    </source>
</evidence>
<feature type="transmembrane region" description="Helical" evidence="8">
    <location>
        <begin position="115"/>
        <end position="138"/>
    </location>
</feature>
<dbReference type="PANTHER" id="PTHR30625">
    <property type="entry name" value="PROTEIN TOLQ"/>
    <property type="match status" value="1"/>
</dbReference>
<dbReference type="Proteomes" id="UP000094828">
    <property type="component" value="Unassembled WGS sequence"/>
</dbReference>
<feature type="transmembrane region" description="Helical" evidence="8">
    <location>
        <begin position="46"/>
        <end position="67"/>
    </location>
</feature>
<dbReference type="EMBL" id="LYDR01000152">
    <property type="protein sequence ID" value="ODA28692.1"/>
    <property type="molecule type" value="Genomic_DNA"/>
</dbReference>
<sequence>MGSFSGAIMRMESEGLTQIPASRTQGHRPRANRTQTVHRKSFKFSFLPQACLCLMLCLVMASGMVAVHQSDALAQGGDSTAIGPSASDATNAQAVPSTEESQKPATKIPETPLEILNGLGVFVYPLGLASVLVLWVTIERLVVLRRSRVIPQPFVRRFFDHMREGHLDPKTSLQLCEENGSPISIVFAHGLRKWGKPSVEVEQAIIDGGERQTSQLRKHIRVLNGAATVAPLIGLLGTVAGMIESFNTIAAKQAMGRTEDLAAGIGLALLTTAAGLLIAIPALIMYMYFAGRVDSLIIEMDGLAQDLVDLISAEGLADQERAARATSSSSKSTEVKKPA</sequence>
<organism evidence="10 11">
    <name type="scientific">Planctopirus hydrillae</name>
    <dbReference type="NCBI Taxonomy" id="1841610"/>
    <lineage>
        <taxon>Bacteria</taxon>
        <taxon>Pseudomonadati</taxon>
        <taxon>Planctomycetota</taxon>
        <taxon>Planctomycetia</taxon>
        <taxon>Planctomycetales</taxon>
        <taxon>Planctomycetaceae</taxon>
        <taxon>Planctopirus</taxon>
    </lineage>
</organism>
<accession>A0A1C3E616</accession>
<keyword evidence="4 8" id="KW-1133">Transmembrane helix</keyword>
<feature type="domain" description="MotA/TolQ/ExbB proton channel" evidence="9">
    <location>
        <begin position="182"/>
        <end position="301"/>
    </location>
</feature>
<dbReference type="GO" id="GO:0005886">
    <property type="term" value="C:plasma membrane"/>
    <property type="evidence" value="ECO:0007669"/>
    <property type="project" value="UniProtKB-SubCell"/>
</dbReference>
<keyword evidence="2" id="KW-1003">Cell membrane</keyword>
<evidence type="ECO:0000259" key="9">
    <source>
        <dbReference type="Pfam" id="PF01618"/>
    </source>
</evidence>
<dbReference type="InterPro" id="IPR002898">
    <property type="entry name" value="MotA_ExbB_proton_chnl"/>
</dbReference>
<evidence type="ECO:0000256" key="1">
    <source>
        <dbReference type="ARBA" id="ARBA00004651"/>
    </source>
</evidence>
<evidence type="ECO:0000256" key="7">
    <source>
        <dbReference type="SAM" id="MobiDB-lite"/>
    </source>
</evidence>
<evidence type="ECO:0000256" key="4">
    <source>
        <dbReference type="ARBA" id="ARBA00022989"/>
    </source>
</evidence>
<evidence type="ECO:0000256" key="5">
    <source>
        <dbReference type="ARBA" id="ARBA00023136"/>
    </source>
</evidence>
<keyword evidence="11" id="KW-1185">Reference proteome</keyword>
<dbReference type="STRING" id="1841610.A6X21_11865"/>
<evidence type="ECO:0000256" key="3">
    <source>
        <dbReference type="ARBA" id="ARBA00022692"/>
    </source>
</evidence>
<feature type="region of interest" description="Disordered" evidence="7">
    <location>
        <begin position="79"/>
        <end position="106"/>
    </location>
</feature>
<reference evidence="10 11" key="1">
    <citation type="submission" date="2016-05" db="EMBL/GenBank/DDBJ databases">
        <title>Genomic and physiological characterization of Planctopirus sp. isolated from fresh water lake.</title>
        <authorList>
            <person name="Subhash Y."/>
            <person name="Ramana C."/>
        </authorList>
    </citation>
    <scope>NUCLEOTIDE SEQUENCE [LARGE SCALE GENOMIC DNA]</scope>
    <source>
        <strain evidence="10 11">JC280</strain>
    </source>
</reference>
<gene>
    <name evidence="10" type="ORF">A6X21_11865</name>
</gene>
<comment type="subcellular location">
    <subcellularLocation>
        <location evidence="1">Cell membrane</location>
        <topology evidence="1">Multi-pass membrane protein</topology>
    </subcellularLocation>
    <subcellularLocation>
        <location evidence="6">Membrane</location>
        <topology evidence="6">Multi-pass membrane protein</topology>
    </subcellularLocation>
</comment>
<dbReference type="Pfam" id="PF01618">
    <property type="entry name" value="MotA_ExbB"/>
    <property type="match status" value="1"/>
</dbReference>
<evidence type="ECO:0000256" key="6">
    <source>
        <dbReference type="RuleBase" id="RU004057"/>
    </source>
</evidence>